<keyword evidence="5" id="KW-0614">Plasmid</keyword>
<dbReference type="KEGG" id="fax:FUAX_50270"/>
<evidence type="ECO:0000313" key="6">
    <source>
        <dbReference type="Proteomes" id="UP001348817"/>
    </source>
</evidence>
<dbReference type="RefSeq" id="WP_338395745.1">
    <property type="nucleotide sequence ID" value="NZ_AP025319.1"/>
</dbReference>
<evidence type="ECO:0000256" key="3">
    <source>
        <dbReference type="ARBA" id="ARBA00023125"/>
    </source>
</evidence>
<name>A0AAU9DN25_9BACT</name>
<evidence type="ECO:0000256" key="2">
    <source>
        <dbReference type="ARBA" id="ARBA00023015"/>
    </source>
</evidence>
<accession>A0AAU9DN25</accession>
<dbReference type="InterPro" id="IPR005650">
    <property type="entry name" value="BlaI_family"/>
</dbReference>
<proteinExistence type="inferred from homology"/>
<sequence length="122" mass="14057">MEQLTKKEEELMQVFWKLGRGTVRDAIDNLQDDRKPPHSTVSSVARILAKKGFLGFKAYGKTYEYYPLVSKEEYGKFSFRKMLTGYFDNSYKHLASFIGGEDLSSEEIKALKSMIDNLPDDK</sequence>
<dbReference type="PIRSF" id="PIRSF019455">
    <property type="entry name" value="CopR_AtkY"/>
    <property type="match status" value="1"/>
</dbReference>
<dbReference type="Pfam" id="PF03965">
    <property type="entry name" value="Penicillinase_R"/>
    <property type="match status" value="1"/>
</dbReference>
<dbReference type="Gene3D" id="1.10.4040.10">
    <property type="entry name" value="Penicillinase repressor domain"/>
    <property type="match status" value="1"/>
</dbReference>
<geneLocation type="plasmid" evidence="5 6">
    <name>pFA5</name>
</geneLocation>
<dbReference type="Gene3D" id="1.10.10.10">
    <property type="entry name" value="Winged helix-like DNA-binding domain superfamily/Winged helix DNA-binding domain"/>
    <property type="match status" value="1"/>
</dbReference>
<reference evidence="5 6" key="1">
    <citation type="submission" date="2021-12" db="EMBL/GenBank/DDBJ databases">
        <title>Genome sequencing of bacteria with rrn-lacking chromosome and rrn-plasmid.</title>
        <authorList>
            <person name="Anda M."/>
            <person name="Iwasaki W."/>
        </authorList>
    </citation>
    <scope>NUCLEOTIDE SEQUENCE [LARGE SCALE GENOMIC DNA]</scope>
    <source>
        <strain evidence="5 6">DSM 100852</strain>
        <plasmid evidence="5 6">pFA5</plasmid>
    </source>
</reference>
<dbReference type="SUPFAM" id="SSF46785">
    <property type="entry name" value="Winged helix' DNA-binding domain"/>
    <property type="match status" value="1"/>
</dbReference>
<comment type="similarity">
    <text evidence="1">Belongs to the BlaI transcriptional regulatory family.</text>
</comment>
<evidence type="ECO:0000313" key="5">
    <source>
        <dbReference type="EMBL" id="BDD12595.1"/>
    </source>
</evidence>
<organism evidence="5 6">
    <name type="scientific">Fulvitalea axinellae</name>
    <dbReference type="NCBI Taxonomy" id="1182444"/>
    <lineage>
        <taxon>Bacteria</taxon>
        <taxon>Pseudomonadati</taxon>
        <taxon>Bacteroidota</taxon>
        <taxon>Cytophagia</taxon>
        <taxon>Cytophagales</taxon>
        <taxon>Persicobacteraceae</taxon>
        <taxon>Fulvitalea</taxon>
    </lineage>
</organism>
<dbReference type="GO" id="GO:0045892">
    <property type="term" value="P:negative regulation of DNA-templated transcription"/>
    <property type="evidence" value="ECO:0007669"/>
    <property type="project" value="InterPro"/>
</dbReference>
<dbReference type="AlphaFoldDB" id="A0AAU9DN25"/>
<dbReference type="Proteomes" id="UP001348817">
    <property type="component" value="Plasmid pFA5"/>
</dbReference>
<keyword evidence="3" id="KW-0238">DNA-binding</keyword>
<keyword evidence="4" id="KW-0804">Transcription</keyword>
<gene>
    <name evidence="5" type="ORF">FUAX_50270</name>
</gene>
<evidence type="ECO:0000256" key="1">
    <source>
        <dbReference type="ARBA" id="ARBA00011046"/>
    </source>
</evidence>
<keyword evidence="2" id="KW-0805">Transcription regulation</keyword>
<dbReference type="InterPro" id="IPR036388">
    <property type="entry name" value="WH-like_DNA-bd_sf"/>
</dbReference>
<dbReference type="EMBL" id="AP025319">
    <property type="protein sequence ID" value="BDD12595.1"/>
    <property type="molecule type" value="Genomic_DNA"/>
</dbReference>
<dbReference type="InterPro" id="IPR036390">
    <property type="entry name" value="WH_DNA-bd_sf"/>
</dbReference>
<dbReference type="GO" id="GO:0003677">
    <property type="term" value="F:DNA binding"/>
    <property type="evidence" value="ECO:0007669"/>
    <property type="project" value="UniProtKB-KW"/>
</dbReference>
<evidence type="ECO:0000256" key="4">
    <source>
        <dbReference type="ARBA" id="ARBA00023163"/>
    </source>
</evidence>
<protein>
    <submittedName>
        <fullName evidence="5">Transcriptional regulator</fullName>
    </submittedName>
</protein>
<keyword evidence="6" id="KW-1185">Reference proteome</keyword>